<dbReference type="Proteomes" id="UP001345963">
    <property type="component" value="Unassembled WGS sequence"/>
</dbReference>
<evidence type="ECO:0008006" key="4">
    <source>
        <dbReference type="Google" id="ProtNLM"/>
    </source>
</evidence>
<keyword evidence="3" id="KW-1185">Reference proteome</keyword>
<gene>
    <name evidence="2" type="ORF">ATANTOWER_016537</name>
</gene>
<keyword evidence="1" id="KW-0732">Signal</keyword>
<feature type="non-terminal residue" evidence="2">
    <location>
        <position position="71"/>
    </location>
</feature>
<reference evidence="2 3" key="1">
    <citation type="submission" date="2021-07" db="EMBL/GenBank/DDBJ databases">
        <authorList>
            <person name="Palmer J.M."/>
        </authorList>
    </citation>
    <scope>NUCLEOTIDE SEQUENCE [LARGE SCALE GENOMIC DNA]</scope>
    <source>
        <strain evidence="2 3">AT_MEX2019</strain>
        <tissue evidence="2">Muscle</tissue>
    </source>
</reference>
<accession>A0ABU7BRN2</accession>
<protein>
    <recommendedName>
        <fullName evidence="4">Secreted protein</fullName>
    </recommendedName>
</protein>
<comment type="caution">
    <text evidence="2">The sequence shown here is derived from an EMBL/GenBank/DDBJ whole genome shotgun (WGS) entry which is preliminary data.</text>
</comment>
<name>A0ABU7BRN2_9TELE</name>
<evidence type="ECO:0000256" key="1">
    <source>
        <dbReference type="SAM" id="SignalP"/>
    </source>
</evidence>
<feature type="chain" id="PRO_5045608963" description="Secreted protein" evidence="1">
    <location>
        <begin position="24"/>
        <end position="71"/>
    </location>
</feature>
<sequence>MHQFILSRYLYFLLLSRAQTRMALEVLVALAVQVDHHSLFLVFQEVPEGPVDQQLILLLGPGQRENFDHCK</sequence>
<evidence type="ECO:0000313" key="2">
    <source>
        <dbReference type="EMBL" id="MED6252755.1"/>
    </source>
</evidence>
<organism evidence="2 3">
    <name type="scientific">Ataeniobius toweri</name>
    <dbReference type="NCBI Taxonomy" id="208326"/>
    <lineage>
        <taxon>Eukaryota</taxon>
        <taxon>Metazoa</taxon>
        <taxon>Chordata</taxon>
        <taxon>Craniata</taxon>
        <taxon>Vertebrata</taxon>
        <taxon>Euteleostomi</taxon>
        <taxon>Actinopterygii</taxon>
        <taxon>Neopterygii</taxon>
        <taxon>Teleostei</taxon>
        <taxon>Neoteleostei</taxon>
        <taxon>Acanthomorphata</taxon>
        <taxon>Ovalentaria</taxon>
        <taxon>Atherinomorphae</taxon>
        <taxon>Cyprinodontiformes</taxon>
        <taxon>Goodeidae</taxon>
        <taxon>Ataeniobius</taxon>
    </lineage>
</organism>
<evidence type="ECO:0000313" key="3">
    <source>
        <dbReference type="Proteomes" id="UP001345963"/>
    </source>
</evidence>
<dbReference type="EMBL" id="JAHUTI010062426">
    <property type="protein sequence ID" value="MED6252755.1"/>
    <property type="molecule type" value="Genomic_DNA"/>
</dbReference>
<feature type="signal peptide" evidence="1">
    <location>
        <begin position="1"/>
        <end position="23"/>
    </location>
</feature>
<proteinExistence type="predicted"/>